<keyword evidence="2" id="KW-0812">Transmembrane</keyword>
<keyword evidence="2" id="KW-0472">Membrane</keyword>
<dbReference type="Proteomes" id="UP000630936">
    <property type="component" value="Unassembled WGS sequence"/>
</dbReference>
<reference evidence="3" key="2">
    <citation type="submission" date="2020-09" db="EMBL/GenBank/DDBJ databases">
        <authorList>
            <person name="Sun Q."/>
            <person name="Ohkuma M."/>
        </authorList>
    </citation>
    <scope>NUCLEOTIDE SEQUENCE</scope>
    <source>
        <strain evidence="3">JCM 4988</strain>
    </source>
</reference>
<keyword evidence="4" id="KW-1185">Reference proteome</keyword>
<gene>
    <name evidence="3" type="ORF">GCM10010387_55770</name>
</gene>
<feature type="region of interest" description="Disordered" evidence="1">
    <location>
        <begin position="1"/>
        <end position="22"/>
    </location>
</feature>
<feature type="transmembrane region" description="Helical" evidence="2">
    <location>
        <begin position="116"/>
        <end position="135"/>
    </location>
</feature>
<feature type="transmembrane region" description="Helical" evidence="2">
    <location>
        <begin position="90"/>
        <end position="109"/>
    </location>
</feature>
<organism evidence="3 4">
    <name type="scientific">Streptomyces inusitatus</name>
    <dbReference type="NCBI Taxonomy" id="68221"/>
    <lineage>
        <taxon>Bacteria</taxon>
        <taxon>Bacillati</taxon>
        <taxon>Actinomycetota</taxon>
        <taxon>Actinomycetes</taxon>
        <taxon>Kitasatosporales</taxon>
        <taxon>Streptomycetaceae</taxon>
        <taxon>Streptomyces</taxon>
    </lineage>
</organism>
<sequence>MTAPLTPPPPNDNPWAAPPPVPAAEVPGYPGGPRAELRDAALVALVVTVLGVALGLLWLWLAPRVPLISDGEAVFLKNTESESAVGADGVFALLAAALGVLSGAAVYLFRRCGGIPLVIALALGGVLASVLAWRLGVWLGPTADVAAHAKEVGRGVTFDAPLKLGAKGMLLAWPLTAMLTHLCLTGLFTPRDPEPSPPQEWLPPGPAAR</sequence>
<name>A0A918QM07_9ACTN</name>
<reference evidence="3" key="1">
    <citation type="journal article" date="2014" name="Int. J. Syst. Evol. Microbiol.">
        <title>Complete genome sequence of Corynebacterium casei LMG S-19264T (=DSM 44701T), isolated from a smear-ripened cheese.</title>
        <authorList>
            <consortium name="US DOE Joint Genome Institute (JGI-PGF)"/>
            <person name="Walter F."/>
            <person name="Albersmeier A."/>
            <person name="Kalinowski J."/>
            <person name="Ruckert C."/>
        </authorList>
    </citation>
    <scope>NUCLEOTIDE SEQUENCE</scope>
    <source>
        <strain evidence="3">JCM 4988</strain>
    </source>
</reference>
<evidence type="ECO:0000256" key="2">
    <source>
        <dbReference type="SAM" id="Phobius"/>
    </source>
</evidence>
<evidence type="ECO:0000313" key="3">
    <source>
        <dbReference type="EMBL" id="GGZ54473.1"/>
    </source>
</evidence>
<comment type="caution">
    <text evidence="3">The sequence shown here is derived from an EMBL/GenBank/DDBJ whole genome shotgun (WGS) entry which is preliminary data.</text>
</comment>
<accession>A0A918QM07</accession>
<dbReference type="EMBL" id="BMWG01000023">
    <property type="protein sequence ID" value="GGZ54473.1"/>
    <property type="molecule type" value="Genomic_DNA"/>
</dbReference>
<dbReference type="RefSeq" id="WP_190126005.1">
    <property type="nucleotide sequence ID" value="NZ_BMWG01000023.1"/>
</dbReference>
<proteinExistence type="predicted"/>
<evidence type="ECO:0008006" key="5">
    <source>
        <dbReference type="Google" id="ProtNLM"/>
    </source>
</evidence>
<keyword evidence="2" id="KW-1133">Transmembrane helix</keyword>
<evidence type="ECO:0000313" key="4">
    <source>
        <dbReference type="Proteomes" id="UP000630936"/>
    </source>
</evidence>
<feature type="transmembrane region" description="Helical" evidence="2">
    <location>
        <begin position="40"/>
        <end position="61"/>
    </location>
</feature>
<evidence type="ECO:0000256" key="1">
    <source>
        <dbReference type="SAM" id="MobiDB-lite"/>
    </source>
</evidence>
<dbReference type="AlphaFoldDB" id="A0A918QM07"/>
<protein>
    <recommendedName>
        <fullName evidence="5">ABC transporter permease</fullName>
    </recommendedName>
</protein>